<evidence type="ECO:0000256" key="1">
    <source>
        <dbReference type="SAM" id="Coils"/>
    </source>
</evidence>
<comment type="caution">
    <text evidence="2">The sequence shown here is derived from an EMBL/GenBank/DDBJ whole genome shotgun (WGS) entry which is preliminary data.</text>
</comment>
<feature type="coiled-coil region" evidence="1">
    <location>
        <begin position="258"/>
        <end position="285"/>
    </location>
</feature>
<keyword evidence="1" id="KW-0175">Coiled coil</keyword>
<dbReference type="GO" id="GO:0016740">
    <property type="term" value="F:transferase activity"/>
    <property type="evidence" value="ECO:0007669"/>
    <property type="project" value="UniProtKB-KW"/>
</dbReference>
<dbReference type="EMBL" id="LHPG02000011">
    <property type="protein sequence ID" value="PRW45321.1"/>
    <property type="molecule type" value="Genomic_DNA"/>
</dbReference>
<keyword evidence="2" id="KW-0808">Transferase</keyword>
<evidence type="ECO:0000313" key="2">
    <source>
        <dbReference type="EMBL" id="PRW45321.1"/>
    </source>
</evidence>
<evidence type="ECO:0000313" key="3">
    <source>
        <dbReference type="Proteomes" id="UP000239899"/>
    </source>
</evidence>
<organism evidence="2 3">
    <name type="scientific">Chlorella sorokiniana</name>
    <name type="common">Freshwater green alga</name>
    <dbReference type="NCBI Taxonomy" id="3076"/>
    <lineage>
        <taxon>Eukaryota</taxon>
        <taxon>Viridiplantae</taxon>
        <taxon>Chlorophyta</taxon>
        <taxon>core chlorophytes</taxon>
        <taxon>Trebouxiophyceae</taxon>
        <taxon>Chlorellales</taxon>
        <taxon>Chlorellaceae</taxon>
        <taxon>Chlorella clade</taxon>
        <taxon>Chlorella</taxon>
    </lineage>
</organism>
<dbReference type="InterPro" id="IPR011990">
    <property type="entry name" value="TPR-like_helical_dom_sf"/>
</dbReference>
<keyword evidence="3" id="KW-1185">Reference proteome</keyword>
<dbReference type="Proteomes" id="UP000239899">
    <property type="component" value="Unassembled WGS sequence"/>
</dbReference>
<sequence>MHPINAGAGEIDVVVQRIGSVKEGPGLAAWRDAFWDAFCLAVTVSRNVGPTLQQLLGQAQQLEQQGRHEEAEAVLDQGLASLTDLPFALLEMLPPLLEAGHYNVALRAALAAYEKQEKSLGRTDKATIVAGVPLGIALAAAHRHNEGRPLLKDALWVTHQRKQKLAAIKTAVVAMDSRRGWRAKLSRWLWFKLQPVEVLWGALYYEAGFYHVLSQLMESRYEVDRTWRSSARRDEIKTKLGSMTSSIGGMADNLGPDHARVQGALREYERAVESAQLRRQRHLRQALKSHGRELRRAVEAVRKDKATVVGMWRRMTQAWAAKEVEPAQEVMQQLIMFQLRKQGLLKPEI</sequence>
<proteinExistence type="predicted"/>
<reference evidence="2 3" key="1">
    <citation type="journal article" date="2018" name="Plant J.">
        <title>Genome sequences of Chlorella sorokiniana UTEX 1602 and Micractinium conductrix SAG 241.80: implications to maltose excretion by a green alga.</title>
        <authorList>
            <person name="Arriola M.B."/>
            <person name="Velmurugan N."/>
            <person name="Zhang Y."/>
            <person name="Plunkett M.H."/>
            <person name="Hondzo H."/>
            <person name="Barney B.M."/>
        </authorList>
    </citation>
    <scope>NUCLEOTIDE SEQUENCE [LARGE SCALE GENOMIC DNA]</scope>
    <source>
        <strain evidence="3">UTEX 1602</strain>
    </source>
</reference>
<dbReference type="OrthoDB" id="10524105at2759"/>
<gene>
    <name evidence="2" type="ORF">C2E21_6095</name>
</gene>
<protein>
    <submittedName>
        <fullName evidence="2">Acetylglucosamine transferase isoform A</fullName>
    </submittedName>
</protein>
<name>A0A2P6TLV5_CHLSO</name>
<dbReference type="AlphaFoldDB" id="A0A2P6TLV5"/>
<dbReference type="SUPFAM" id="SSF48452">
    <property type="entry name" value="TPR-like"/>
    <property type="match status" value="1"/>
</dbReference>
<accession>A0A2P6TLV5</accession>